<reference evidence="1" key="1">
    <citation type="journal article" date="2023" name="Insect Mol. Biol.">
        <title>Genome sequencing provides insights into the evolution of gene families encoding plant cell wall-degrading enzymes in longhorned beetles.</title>
        <authorList>
            <person name="Shin N.R."/>
            <person name="Okamura Y."/>
            <person name="Kirsch R."/>
            <person name="Pauchet Y."/>
        </authorList>
    </citation>
    <scope>NUCLEOTIDE SEQUENCE</scope>
    <source>
        <strain evidence="1">MMC_N1</strain>
    </source>
</reference>
<keyword evidence="2" id="KW-1185">Reference proteome</keyword>
<proteinExistence type="predicted"/>
<evidence type="ECO:0000313" key="2">
    <source>
        <dbReference type="Proteomes" id="UP001162164"/>
    </source>
</evidence>
<name>A0ABQ9IQN4_9CUCU</name>
<dbReference type="EMBL" id="JAPWTJ010003704">
    <property type="protein sequence ID" value="KAJ8952741.1"/>
    <property type="molecule type" value="Genomic_DNA"/>
</dbReference>
<protein>
    <submittedName>
        <fullName evidence="1">Uncharacterized protein</fullName>
    </submittedName>
</protein>
<sequence>MYSIEKSGYIITVNCCEESAHSDLNPTQIAQVVHDTNEGCFIRGYFLDNYSNEPKIILSWADILTVLKLVIQYRLQNTGKFYSSQRMVQKGVVDVLILQIWPVALTDPHIGWEKMSLRKYKGYNKGKGFCAKQYCSDRHKRTKPLCKFFH</sequence>
<evidence type="ECO:0000313" key="1">
    <source>
        <dbReference type="EMBL" id="KAJ8952741.1"/>
    </source>
</evidence>
<gene>
    <name evidence="1" type="ORF">NQ317_010759</name>
</gene>
<dbReference type="Proteomes" id="UP001162164">
    <property type="component" value="Unassembled WGS sequence"/>
</dbReference>
<comment type="caution">
    <text evidence="1">The sequence shown here is derived from an EMBL/GenBank/DDBJ whole genome shotgun (WGS) entry which is preliminary data.</text>
</comment>
<organism evidence="1 2">
    <name type="scientific">Molorchus minor</name>
    <dbReference type="NCBI Taxonomy" id="1323400"/>
    <lineage>
        <taxon>Eukaryota</taxon>
        <taxon>Metazoa</taxon>
        <taxon>Ecdysozoa</taxon>
        <taxon>Arthropoda</taxon>
        <taxon>Hexapoda</taxon>
        <taxon>Insecta</taxon>
        <taxon>Pterygota</taxon>
        <taxon>Neoptera</taxon>
        <taxon>Endopterygota</taxon>
        <taxon>Coleoptera</taxon>
        <taxon>Polyphaga</taxon>
        <taxon>Cucujiformia</taxon>
        <taxon>Chrysomeloidea</taxon>
        <taxon>Cerambycidae</taxon>
        <taxon>Lamiinae</taxon>
        <taxon>Monochamini</taxon>
        <taxon>Molorchus</taxon>
    </lineage>
</organism>
<accession>A0ABQ9IQN4</accession>